<reference evidence="2" key="1">
    <citation type="submission" date="2018-02" db="EMBL/GenBank/DDBJ databases">
        <title>Rhizophora mucronata_Transcriptome.</title>
        <authorList>
            <person name="Meera S.P."/>
            <person name="Sreeshan A."/>
            <person name="Augustine A."/>
        </authorList>
    </citation>
    <scope>NUCLEOTIDE SEQUENCE</scope>
    <source>
        <tissue evidence="2">Leaf</tissue>
    </source>
</reference>
<organism evidence="2">
    <name type="scientific">Rhizophora mucronata</name>
    <name type="common">Asiatic mangrove</name>
    <dbReference type="NCBI Taxonomy" id="61149"/>
    <lineage>
        <taxon>Eukaryota</taxon>
        <taxon>Viridiplantae</taxon>
        <taxon>Streptophyta</taxon>
        <taxon>Embryophyta</taxon>
        <taxon>Tracheophyta</taxon>
        <taxon>Spermatophyta</taxon>
        <taxon>Magnoliopsida</taxon>
        <taxon>eudicotyledons</taxon>
        <taxon>Gunneridae</taxon>
        <taxon>Pentapetalae</taxon>
        <taxon>rosids</taxon>
        <taxon>fabids</taxon>
        <taxon>Malpighiales</taxon>
        <taxon>Rhizophoraceae</taxon>
        <taxon>Rhizophora</taxon>
    </lineage>
</organism>
<name>A0A2P2J0I0_RHIMU</name>
<dbReference type="EMBL" id="GGEC01006493">
    <property type="protein sequence ID" value="MBW86976.1"/>
    <property type="molecule type" value="Transcribed_RNA"/>
</dbReference>
<keyword evidence="1" id="KW-1133">Transmembrane helix</keyword>
<dbReference type="AlphaFoldDB" id="A0A2P2J0I0"/>
<evidence type="ECO:0000313" key="2">
    <source>
        <dbReference type="EMBL" id="MBW86976.1"/>
    </source>
</evidence>
<keyword evidence="1" id="KW-0472">Membrane</keyword>
<sequence length="55" mass="6307">MCIRLNKIGDGCSTDGSTSFRIYYHRVSWKIFLGEICIVVFYLVGMLQVIGRYSP</sequence>
<evidence type="ECO:0000256" key="1">
    <source>
        <dbReference type="SAM" id="Phobius"/>
    </source>
</evidence>
<feature type="transmembrane region" description="Helical" evidence="1">
    <location>
        <begin position="31"/>
        <end position="50"/>
    </location>
</feature>
<proteinExistence type="predicted"/>
<accession>A0A2P2J0I0</accession>
<keyword evidence="1" id="KW-0812">Transmembrane</keyword>
<protein>
    <submittedName>
        <fullName evidence="2">Uncharacterized protein</fullName>
    </submittedName>
</protein>